<feature type="compositionally biased region" description="Acidic residues" evidence="1">
    <location>
        <begin position="711"/>
        <end position="727"/>
    </location>
</feature>
<evidence type="ECO:0000313" key="2">
    <source>
        <dbReference type="EMBL" id="KAJ3553499.1"/>
    </source>
</evidence>
<protein>
    <submittedName>
        <fullName evidence="2">Uncharacterized protein</fullName>
    </submittedName>
</protein>
<keyword evidence="3" id="KW-1185">Reference proteome</keyword>
<gene>
    <name evidence="2" type="ORF">NP233_g12629</name>
</gene>
<reference evidence="2" key="1">
    <citation type="submission" date="2022-07" db="EMBL/GenBank/DDBJ databases">
        <title>Genome Sequence of Leucocoprinus birnbaumii.</title>
        <authorList>
            <person name="Buettner E."/>
        </authorList>
    </citation>
    <scope>NUCLEOTIDE SEQUENCE</scope>
    <source>
        <strain evidence="2">VT141</strain>
    </source>
</reference>
<sequence length="1269" mass="143562">MAPSPSLIFKVLDLRQCLTVTGGQAIIHIRHLQPGMSAPPAPPPIVTPDTLLPLFQQFIDRMATGDSKPEPSRRPPADPASIPAPKATNGNPTTTPQARSNTWPSKKLNTPMKVESDEILIPMESFPARRVPKPDEEMIPEVDEMDPWPQGLCRRNFTENELFNGKTVPIHWAAKNAGDGQESDGSDGASTSTASESDRTSIDDDVMANNGLRWQGGLYFIHSGVHHHARPPYPIHLLPKEREEFEDMVINNPSAGPSNLQFGVRTLKGPGKSVKDISMALHSKGRTTYELNRACKEHAPPDPTAVFKEMQKFNEAYPNFVKFSCTVPENVMCMQTSFMQSQMIHMNTDNEVDMAAGMMGQSFDMGPGMSADAAHKFWSDNRWALMVSCGFSVDLKCWMPVLMTFLGGGTIEHYRLHFLTLFQSIATAIEGKGGKVRDDMFAMVMDFSDAQREGFIEAFISFHRARNDERNEVELHARAETLVKGCNEHYLQSVKRVAHITGVVHPGKKGHFEELVPGLTKTTDIDEFLNIVADLCREFPLAQQWLDWWLSWKHAQLIYPVCKVMTDADWRCVQTISNASKSLHAQLYALSGGKHHYFFKGLMILHRWAVMFEDRYKSMQMGISHDYGKVNHLKKEREDLENAIVIPRTLQSKKHKCGAPASSSPIKQCQSNHYLQFPNDGRPKDTGAQLIPRGQQKARKRPKKVQLKESSEDEDMMDDDDDDDDEGSPAKKRHVEKGISISGVEGHDEQQEAQTKMSARHQGLVKKSQRVMEETFGELGYPWDRQSCWFNTSLQLLYAAMLPVLGDVAMIAKDAMEGLKKNSSKDNEHEQKSRLLSSVLQHFVARGNGSCDLKWLASQRDQLRESLGDLHIVKKRYALNNLMEWFAHLLLGHSKTLSLNVNSRLSPVLFFEFMEMDYSTCGGTFEGDEHVRYLSQPRFRAELIVPMVAYERYDGNLFAWFLDYQSLLHEQNGVDNTYGCWRQYPLGKENIQICPGSRLDWNDVLISAPVVFCMELDQNQDSSVSWNIPVTLAMAARPVPEYDLVGLAVKDPPMNHYLAIYHNTSNNSIYRATGLVANSKDLRRKVPDFFDEQDGAVQMRKKWRFWDNRSSREGKEPGKWRESIHENLQAVPPKLPPKLQFLLRESPGDPSTGDEDGLGETLRMSGGTKVENGQRVVSTKEPEREREDKKARNEASQKNVEYCWDTSSELEDIDYLVRVSCRCGLRGSKEAIEQIAPGGLVQCRRCQRHCHLACQQSPVWGQKCNSEYV</sequence>
<feature type="compositionally biased region" description="Polar residues" evidence="1">
    <location>
        <begin position="661"/>
        <end position="674"/>
    </location>
</feature>
<feature type="compositionally biased region" description="Basic and acidic residues" evidence="1">
    <location>
        <begin position="1178"/>
        <end position="1193"/>
    </location>
</feature>
<dbReference type="AlphaFoldDB" id="A0AAD5YJA3"/>
<feature type="compositionally biased region" description="Basic and acidic residues" evidence="1">
    <location>
        <begin position="67"/>
        <end position="76"/>
    </location>
</feature>
<organism evidence="2 3">
    <name type="scientific">Leucocoprinus birnbaumii</name>
    <dbReference type="NCBI Taxonomy" id="56174"/>
    <lineage>
        <taxon>Eukaryota</taxon>
        <taxon>Fungi</taxon>
        <taxon>Dikarya</taxon>
        <taxon>Basidiomycota</taxon>
        <taxon>Agaricomycotina</taxon>
        <taxon>Agaricomycetes</taxon>
        <taxon>Agaricomycetidae</taxon>
        <taxon>Agaricales</taxon>
        <taxon>Agaricineae</taxon>
        <taxon>Agaricaceae</taxon>
        <taxon>Leucocoprinus</taxon>
    </lineage>
</organism>
<feature type="region of interest" description="Disordered" evidence="1">
    <location>
        <begin position="64"/>
        <end position="109"/>
    </location>
</feature>
<evidence type="ECO:0000256" key="1">
    <source>
        <dbReference type="SAM" id="MobiDB-lite"/>
    </source>
</evidence>
<feature type="compositionally biased region" description="Polar residues" evidence="1">
    <location>
        <begin position="88"/>
        <end position="108"/>
    </location>
</feature>
<feature type="region of interest" description="Disordered" evidence="1">
    <location>
        <begin position="651"/>
        <end position="766"/>
    </location>
</feature>
<dbReference type="EMBL" id="JANIEX010001906">
    <property type="protein sequence ID" value="KAJ3553499.1"/>
    <property type="molecule type" value="Genomic_DNA"/>
</dbReference>
<accession>A0AAD5YJA3</accession>
<feature type="region of interest" description="Disordered" evidence="1">
    <location>
        <begin position="176"/>
        <end position="203"/>
    </location>
</feature>
<comment type="caution">
    <text evidence="2">The sequence shown here is derived from an EMBL/GenBank/DDBJ whole genome shotgun (WGS) entry which is preliminary data.</text>
</comment>
<dbReference type="Proteomes" id="UP001213000">
    <property type="component" value="Unassembled WGS sequence"/>
</dbReference>
<feature type="compositionally biased region" description="Basic residues" evidence="1">
    <location>
        <begin position="696"/>
        <end position="705"/>
    </location>
</feature>
<feature type="region of interest" description="Disordered" evidence="1">
    <location>
        <begin position="1141"/>
        <end position="1193"/>
    </location>
</feature>
<evidence type="ECO:0000313" key="3">
    <source>
        <dbReference type="Proteomes" id="UP001213000"/>
    </source>
</evidence>
<proteinExistence type="predicted"/>
<name>A0AAD5YJA3_9AGAR</name>